<proteinExistence type="predicted"/>
<evidence type="ECO:0000313" key="3">
    <source>
        <dbReference type="Proteomes" id="UP000635606"/>
    </source>
</evidence>
<feature type="region of interest" description="Disordered" evidence="1">
    <location>
        <begin position="1"/>
        <end position="45"/>
    </location>
</feature>
<dbReference type="EMBL" id="BOPH01000123">
    <property type="protein sequence ID" value="GIJ73705.1"/>
    <property type="molecule type" value="Genomic_DNA"/>
</dbReference>
<evidence type="ECO:0000313" key="2">
    <source>
        <dbReference type="EMBL" id="GIJ73705.1"/>
    </source>
</evidence>
<keyword evidence="3" id="KW-1185">Reference proteome</keyword>
<protein>
    <submittedName>
        <fullName evidence="2">Uncharacterized protein</fullName>
    </submittedName>
</protein>
<dbReference type="AlphaFoldDB" id="A0A8J4EFH3"/>
<feature type="compositionally biased region" description="Basic and acidic residues" evidence="1">
    <location>
        <begin position="12"/>
        <end position="23"/>
    </location>
</feature>
<gene>
    <name evidence="2" type="ORF">Voc01_086220</name>
</gene>
<feature type="compositionally biased region" description="Low complexity" evidence="1">
    <location>
        <begin position="106"/>
        <end position="116"/>
    </location>
</feature>
<organism evidence="2 3">
    <name type="scientific">Virgisporangium ochraceum</name>
    <dbReference type="NCBI Taxonomy" id="65505"/>
    <lineage>
        <taxon>Bacteria</taxon>
        <taxon>Bacillati</taxon>
        <taxon>Actinomycetota</taxon>
        <taxon>Actinomycetes</taxon>
        <taxon>Micromonosporales</taxon>
        <taxon>Micromonosporaceae</taxon>
        <taxon>Virgisporangium</taxon>
    </lineage>
</organism>
<feature type="region of interest" description="Disordered" evidence="1">
    <location>
        <begin position="65"/>
        <end position="116"/>
    </location>
</feature>
<evidence type="ECO:0000256" key="1">
    <source>
        <dbReference type="SAM" id="MobiDB-lite"/>
    </source>
</evidence>
<accession>A0A8J4EFH3</accession>
<name>A0A8J4EFH3_9ACTN</name>
<sequence length="116" mass="11737">MAGPGDGAPQLDHGDDTIAERSDLSQIGVPGAFVPVTAEPSPQDLAEIPGRAVAEVAVRSVDELVDRRSASSSASSDAIEKSQSASGPYAADQAGWRAASSQAHRSPPAASSDSPR</sequence>
<comment type="caution">
    <text evidence="2">The sequence shown here is derived from an EMBL/GenBank/DDBJ whole genome shotgun (WGS) entry which is preliminary data.</text>
</comment>
<dbReference type="Proteomes" id="UP000635606">
    <property type="component" value="Unassembled WGS sequence"/>
</dbReference>
<reference evidence="2" key="1">
    <citation type="submission" date="2021-01" db="EMBL/GenBank/DDBJ databases">
        <title>Whole genome shotgun sequence of Virgisporangium ochraceum NBRC 16418.</title>
        <authorList>
            <person name="Komaki H."/>
            <person name="Tamura T."/>
        </authorList>
    </citation>
    <scope>NUCLEOTIDE SEQUENCE</scope>
    <source>
        <strain evidence="2">NBRC 16418</strain>
    </source>
</reference>